<accession>A0A7C8Z1S6</accession>
<name>A0A7C8Z1S6_OPUST</name>
<organism evidence="1">
    <name type="scientific">Opuntia streptacantha</name>
    <name type="common">Prickly pear cactus</name>
    <name type="synonym">Opuntia cardona</name>
    <dbReference type="NCBI Taxonomy" id="393608"/>
    <lineage>
        <taxon>Eukaryota</taxon>
        <taxon>Viridiplantae</taxon>
        <taxon>Streptophyta</taxon>
        <taxon>Embryophyta</taxon>
        <taxon>Tracheophyta</taxon>
        <taxon>Spermatophyta</taxon>
        <taxon>Magnoliopsida</taxon>
        <taxon>eudicotyledons</taxon>
        <taxon>Gunneridae</taxon>
        <taxon>Pentapetalae</taxon>
        <taxon>Caryophyllales</taxon>
        <taxon>Cactineae</taxon>
        <taxon>Cactaceae</taxon>
        <taxon>Opuntioideae</taxon>
        <taxon>Opuntia</taxon>
    </lineage>
</organism>
<reference evidence="1" key="2">
    <citation type="submission" date="2020-07" db="EMBL/GenBank/DDBJ databases">
        <authorList>
            <person name="Vera ALvarez R."/>
            <person name="Arias-Moreno D.M."/>
            <person name="Jimenez-Jacinto V."/>
            <person name="Jimenez-Bremont J.F."/>
            <person name="Swaminathan K."/>
            <person name="Moose S.P."/>
            <person name="Guerrero-Gonzalez M.L."/>
            <person name="Marino-Ramirez L."/>
            <person name="Landsman D."/>
            <person name="Rodriguez-Kessler M."/>
            <person name="Delgado-Sanchez P."/>
        </authorList>
    </citation>
    <scope>NUCLEOTIDE SEQUENCE</scope>
    <source>
        <tissue evidence="1">Cladode</tissue>
    </source>
</reference>
<proteinExistence type="predicted"/>
<reference evidence="1" key="1">
    <citation type="journal article" date="2013" name="J. Plant Res.">
        <title>Effect of fungi and light on seed germination of three Opuntia species from semiarid lands of central Mexico.</title>
        <authorList>
            <person name="Delgado-Sanchez P."/>
            <person name="Jimenez-Bremont J.F."/>
            <person name="Guerrero-Gonzalez Mde L."/>
            <person name="Flores J."/>
        </authorList>
    </citation>
    <scope>NUCLEOTIDE SEQUENCE</scope>
    <source>
        <tissue evidence="1">Cladode</tissue>
    </source>
</reference>
<evidence type="ECO:0000313" key="1">
    <source>
        <dbReference type="EMBL" id="MBA4631435.1"/>
    </source>
</evidence>
<protein>
    <submittedName>
        <fullName evidence="1">Uncharacterized protein</fullName>
    </submittedName>
</protein>
<dbReference type="AlphaFoldDB" id="A0A7C8Z1S6"/>
<sequence>MPFLTDAHVSKSHLFSLNESCLSEVLIIHRGLAHVSLCSTAFPERTEGLLTCSFFLPSAGLFSSETKQNSALQGFITYCCHIICSNWEYSFNFPIIASIFVDLILEV</sequence>
<dbReference type="EMBL" id="GISG01077777">
    <property type="protein sequence ID" value="MBA4631435.1"/>
    <property type="molecule type" value="Transcribed_RNA"/>
</dbReference>